<dbReference type="PANTHER" id="PTHR10534:SF2">
    <property type="entry name" value="PYRIDOXAL KINASE"/>
    <property type="match status" value="1"/>
</dbReference>
<gene>
    <name evidence="7" type="ORF">KHY36_14735</name>
</gene>
<organism evidence="7 8">
    <name type="scientific">Subdoligranulum variabile</name>
    <dbReference type="NCBI Taxonomy" id="214851"/>
    <lineage>
        <taxon>Bacteria</taxon>
        <taxon>Bacillati</taxon>
        <taxon>Bacillota</taxon>
        <taxon>Clostridia</taxon>
        <taxon>Eubacteriales</taxon>
        <taxon>Oscillospiraceae</taxon>
        <taxon>Subdoligranulum</taxon>
    </lineage>
</organism>
<dbReference type="InterPro" id="IPR029056">
    <property type="entry name" value="Ribokinase-like"/>
</dbReference>
<accession>A0A943DHT4</accession>
<keyword evidence="4 7" id="KW-0418">Kinase</keyword>
<dbReference type="GO" id="GO:0005829">
    <property type="term" value="C:cytosol"/>
    <property type="evidence" value="ECO:0007669"/>
    <property type="project" value="TreeGrafter"/>
</dbReference>
<evidence type="ECO:0000256" key="5">
    <source>
        <dbReference type="ARBA" id="ARBA00022840"/>
    </source>
</evidence>
<dbReference type="NCBIfam" id="NF005491">
    <property type="entry name" value="PRK07105.1"/>
    <property type="match status" value="1"/>
</dbReference>
<dbReference type="Gene3D" id="3.40.1190.20">
    <property type="match status" value="1"/>
</dbReference>
<evidence type="ECO:0000256" key="4">
    <source>
        <dbReference type="ARBA" id="ARBA00022777"/>
    </source>
</evidence>
<dbReference type="PANTHER" id="PTHR10534">
    <property type="entry name" value="PYRIDOXAL KINASE"/>
    <property type="match status" value="1"/>
</dbReference>
<protein>
    <recommendedName>
        <fullName evidence="1">pyridoxal kinase</fullName>
        <ecNumber evidence="1">2.7.1.35</ecNumber>
    </recommendedName>
</protein>
<dbReference type="GO" id="GO:0005524">
    <property type="term" value="F:ATP binding"/>
    <property type="evidence" value="ECO:0007669"/>
    <property type="project" value="UniProtKB-KW"/>
</dbReference>
<proteinExistence type="predicted"/>
<dbReference type="AlphaFoldDB" id="A0A943DHT4"/>
<reference evidence="7" key="1">
    <citation type="submission" date="2021-02" db="EMBL/GenBank/DDBJ databases">
        <title>Infant gut strain persistence is associated with maternal origin, phylogeny, and functional potential including surface adhesion and iron acquisition.</title>
        <authorList>
            <person name="Lou Y.C."/>
        </authorList>
    </citation>
    <scope>NUCLEOTIDE SEQUENCE</scope>
    <source>
        <strain evidence="7">L3_101_000M1_dasL3_101_000M1_concoct_87</strain>
    </source>
</reference>
<dbReference type="GO" id="GO:0009443">
    <property type="term" value="P:pyridoxal 5'-phosphate salvage"/>
    <property type="evidence" value="ECO:0007669"/>
    <property type="project" value="InterPro"/>
</dbReference>
<name>A0A943DHT4_9FIRM</name>
<dbReference type="InterPro" id="IPR013749">
    <property type="entry name" value="PM/HMP-P_kinase-1"/>
</dbReference>
<keyword evidence="2 7" id="KW-0808">Transferase</keyword>
<sequence length="278" mass="30358">MSKLLLINDLAGYGKVALSAMIPILSHMQYEVCSLPTALVSNTLDYGKFEVLETTSYMKNTLQVWDELGFQFDAVSTGFIVSRPQTELVRDFCRAQKVKGTRIFTDPIMGDEGKLYNGVGEETVALMRELIATADYIVPNYTEAAYLAGVPYQCGGTTREELYALADKLHALGAGSVLITSARMLVDGGWEPIACVVGYDAAADQHFILPYEELPVRFPGTGDIFSAVFMGHILRGDALKTAAQAAMQTVSKMLAQNAENQDKYKGIPLETCLEDVVL</sequence>
<dbReference type="EC" id="2.7.1.35" evidence="1"/>
<feature type="domain" description="Pyridoxamine kinase/Phosphomethylpyrimidine kinase" evidence="6">
    <location>
        <begin position="29"/>
        <end position="260"/>
    </location>
</feature>
<keyword evidence="5" id="KW-0067">ATP-binding</keyword>
<dbReference type="Pfam" id="PF08543">
    <property type="entry name" value="Phos_pyr_kin"/>
    <property type="match status" value="1"/>
</dbReference>
<dbReference type="EMBL" id="JAGZGG010000059">
    <property type="protein sequence ID" value="MBS5333766.1"/>
    <property type="molecule type" value="Genomic_DNA"/>
</dbReference>
<evidence type="ECO:0000256" key="3">
    <source>
        <dbReference type="ARBA" id="ARBA00022741"/>
    </source>
</evidence>
<evidence type="ECO:0000259" key="6">
    <source>
        <dbReference type="Pfam" id="PF08543"/>
    </source>
</evidence>
<dbReference type="SUPFAM" id="SSF53613">
    <property type="entry name" value="Ribokinase-like"/>
    <property type="match status" value="1"/>
</dbReference>
<dbReference type="Proteomes" id="UP000759273">
    <property type="component" value="Unassembled WGS sequence"/>
</dbReference>
<evidence type="ECO:0000313" key="7">
    <source>
        <dbReference type="EMBL" id="MBS5333766.1"/>
    </source>
</evidence>
<evidence type="ECO:0000313" key="8">
    <source>
        <dbReference type="Proteomes" id="UP000759273"/>
    </source>
</evidence>
<evidence type="ECO:0000256" key="1">
    <source>
        <dbReference type="ARBA" id="ARBA00012104"/>
    </source>
</evidence>
<evidence type="ECO:0000256" key="2">
    <source>
        <dbReference type="ARBA" id="ARBA00022679"/>
    </source>
</evidence>
<dbReference type="GO" id="GO:0008478">
    <property type="term" value="F:pyridoxal kinase activity"/>
    <property type="evidence" value="ECO:0007669"/>
    <property type="project" value="UniProtKB-EC"/>
</dbReference>
<dbReference type="InterPro" id="IPR004625">
    <property type="entry name" value="PyrdxlKinase"/>
</dbReference>
<keyword evidence="3" id="KW-0547">Nucleotide-binding</keyword>
<comment type="caution">
    <text evidence="7">The sequence shown here is derived from an EMBL/GenBank/DDBJ whole genome shotgun (WGS) entry which is preliminary data.</text>
</comment>